<name>A0A098G393_9GAMM</name>
<proteinExistence type="predicted"/>
<dbReference type="RefSeq" id="WP_045094738.1">
    <property type="nucleotide sequence ID" value="NZ_LN614827.1"/>
</dbReference>
<evidence type="ECO:0008006" key="3">
    <source>
        <dbReference type="Google" id="ProtNLM"/>
    </source>
</evidence>
<dbReference type="AlphaFoldDB" id="A0A098G393"/>
<gene>
    <name evidence="1" type="ORF">LFA_0502</name>
</gene>
<protein>
    <recommendedName>
        <fullName evidence="3">SHOCT domain-containing protein</fullName>
    </recommendedName>
</protein>
<dbReference type="HOGENOM" id="CLU_148599_0_0_6"/>
<reference evidence="2" key="1">
    <citation type="submission" date="2014-09" db="EMBL/GenBank/DDBJ databases">
        <authorList>
            <person name="Gomez-Valero L."/>
        </authorList>
    </citation>
    <scope>NUCLEOTIDE SEQUENCE [LARGE SCALE GENOMIC DNA]</scope>
    <source>
        <strain evidence="2">ATCC700992</strain>
    </source>
</reference>
<accession>A0A098G393</accession>
<evidence type="ECO:0000313" key="2">
    <source>
        <dbReference type="Proteomes" id="UP000032430"/>
    </source>
</evidence>
<evidence type="ECO:0000313" key="1">
    <source>
        <dbReference type="EMBL" id="CEG55960.1"/>
    </source>
</evidence>
<dbReference type="KEGG" id="lfa:LFA_0502"/>
<dbReference type="Proteomes" id="UP000032430">
    <property type="component" value="Chromosome I"/>
</dbReference>
<dbReference type="EMBL" id="LN614827">
    <property type="protein sequence ID" value="CEG55960.1"/>
    <property type="molecule type" value="Genomic_DNA"/>
</dbReference>
<keyword evidence="2" id="KW-1185">Reference proteome</keyword>
<sequence>MALVIAILPYCLARAGAESEKIAEVKEKTELQKEINSTLLDHFILHRISLLFTLTNIEHLSTPTYEQIMNRVDYLKKLFDEDLISNDEYEQAKNYLLITLKDNLKQRIDS</sequence>
<organism evidence="1 2">
    <name type="scientific">Legionella fallonii LLAP-10</name>
    <dbReference type="NCBI Taxonomy" id="1212491"/>
    <lineage>
        <taxon>Bacteria</taxon>
        <taxon>Pseudomonadati</taxon>
        <taxon>Pseudomonadota</taxon>
        <taxon>Gammaproteobacteria</taxon>
        <taxon>Legionellales</taxon>
        <taxon>Legionellaceae</taxon>
        <taxon>Legionella</taxon>
    </lineage>
</organism>
<dbReference type="OrthoDB" id="9929460at2"/>